<accession>A0ABS5Q817</accession>
<dbReference type="EMBL" id="JAHCDA010000001">
    <property type="protein sequence ID" value="MBS7809582.1"/>
    <property type="molecule type" value="Genomic_DNA"/>
</dbReference>
<keyword evidence="2" id="KW-1185">Reference proteome</keyword>
<proteinExistence type="predicted"/>
<dbReference type="Proteomes" id="UP000766336">
    <property type="component" value="Unassembled WGS sequence"/>
</dbReference>
<gene>
    <name evidence="1" type="ORF">KHU32_01445</name>
</gene>
<evidence type="ECO:0000313" key="1">
    <source>
        <dbReference type="EMBL" id="MBS7809582.1"/>
    </source>
</evidence>
<dbReference type="Gene3D" id="3.90.210.10">
    <property type="entry name" value="Heat-Labile Enterotoxin, subunit A"/>
    <property type="match status" value="1"/>
</dbReference>
<evidence type="ECO:0000313" key="2">
    <source>
        <dbReference type="Proteomes" id="UP000766336"/>
    </source>
</evidence>
<organism evidence="1 2">
    <name type="scientific">Roseococcus pinisoli</name>
    <dbReference type="NCBI Taxonomy" id="2835040"/>
    <lineage>
        <taxon>Bacteria</taxon>
        <taxon>Pseudomonadati</taxon>
        <taxon>Pseudomonadota</taxon>
        <taxon>Alphaproteobacteria</taxon>
        <taxon>Acetobacterales</taxon>
        <taxon>Roseomonadaceae</taxon>
        <taxon>Roseococcus</taxon>
    </lineage>
</organism>
<name>A0ABS5Q817_9PROT</name>
<sequence length="369" mass="42043">MLTYRHVTRAGWPKQVANHPEWEPANMEGDFEGFLPYSNYNWKNRNGDANRDRSHEWPIIVPDRGPPVPKELPEIIRKMVSIDWKQVEPRDGAVRTHAGTGNPNSIVIGARGMAQGPANQLVRPGGYNPQVRPTQPVVVKQGNDAAIASDWALSMDLVRTNAVTYRGDKRSPVEIQRADGFHPPASRKDRAYLEKNIYQGFNNYMQRRFNRPLDQHLFLAVVDKGLVTPDAKEILNEYIVWLSIVRKESAHLGRMVDNELLKAWISTARCLDVSVKFANFQFTPGWLYVTRVFGGYVVPHASRNEVEWGTAESEIAHYGPIPWWQVCGFMHIDDKGMPDSPIFLRRAFRKLDPVACEKIYKALSGKLPY</sequence>
<dbReference type="RefSeq" id="WP_213668271.1">
    <property type="nucleotide sequence ID" value="NZ_JAHCDA010000001.1"/>
</dbReference>
<protein>
    <submittedName>
        <fullName evidence="1">Uncharacterized protein</fullName>
    </submittedName>
</protein>
<comment type="caution">
    <text evidence="1">The sequence shown here is derived from an EMBL/GenBank/DDBJ whole genome shotgun (WGS) entry which is preliminary data.</text>
</comment>
<reference evidence="1 2" key="1">
    <citation type="submission" date="2021-05" db="EMBL/GenBank/DDBJ databases">
        <title>Roseococcus sp. XZZS9, whole genome shotgun sequencing project.</title>
        <authorList>
            <person name="Zhao G."/>
            <person name="Shen L."/>
        </authorList>
    </citation>
    <scope>NUCLEOTIDE SEQUENCE [LARGE SCALE GENOMIC DNA]</scope>
    <source>
        <strain evidence="1 2">XZZS9</strain>
    </source>
</reference>